<comment type="subcellular location">
    <subcellularLocation>
        <location evidence="1">Nucleus</location>
    </subcellularLocation>
</comment>
<dbReference type="PANTHER" id="PTHR12687:SF4">
    <property type="entry name" value="NUCLEOLAR COMPLEX PROTEIN 2 HOMOLOG"/>
    <property type="match status" value="1"/>
</dbReference>
<dbReference type="GO" id="GO:0000122">
    <property type="term" value="P:negative regulation of transcription by RNA polymerase II"/>
    <property type="evidence" value="ECO:0007669"/>
    <property type="project" value="TreeGrafter"/>
</dbReference>
<feature type="compositionally biased region" description="Acidic residues" evidence="4">
    <location>
        <begin position="128"/>
        <end position="141"/>
    </location>
</feature>
<dbReference type="CTD" id="26155"/>
<dbReference type="GO" id="GO:0005730">
    <property type="term" value="C:nucleolus"/>
    <property type="evidence" value="ECO:0007669"/>
    <property type="project" value="TreeGrafter"/>
</dbReference>
<dbReference type="AlphaFoldDB" id="A0AAJ7WM13"/>
<evidence type="ECO:0000313" key="6">
    <source>
        <dbReference type="RefSeq" id="XP_032802759.1"/>
    </source>
</evidence>
<name>A0AAJ7WM13_PETMA</name>
<feature type="compositionally biased region" description="Basic and acidic residues" evidence="4">
    <location>
        <begin position="675"/>
        <end position="691"/>
    </location>
</feature>
<dbReference type="RefSeq" id="XP_032802759.1">
    <property type="nucleotide sequence ID" value="XM_032946868.1"/>
</dbReference>
<accession>A0AAJ7WM13</accession>
<comment type="similarity">
    <text evidence="2">Belongs to the NOC2 family.</text>
</comment>
<keyword evidence="5" id="KW-1185">Reference proteome</keyword>
<dbReference type="InterPro" id="IPR005343">
    <property type="entry name" value="Noc2"/>
</dbReference>
<dbReference type="GO" id="GO:0005654">
    <property type="term" value="C:nucleoplasm"/>
    <property type="evidence" value="ECO:0007669"/>
    <property type="project" value="TreeGrafter"/>
</dbReference>
<feature type="compositionally biased region" description="Basic and acidic residues" evidence="4">
    <location>
        <begin position="71"/>
        <end position="80"/>
    </location>
</feature>
<feature type="region of interest" description="Disordered" evidence="4">
    <location>
        <begin position="29"/>
        <end position="80"/>
    </location>
</feature>
<dbReference type="GeneID" id="116939015"/>
<proteinExistence type="inferred from homology"/>
<feature type="compositionally biased region" description="Basic and acidic residues" evidence="4">
    <location>
        <begin position="41"/>
        <end position="61"/>
    </location>
</feature>
<evidence type="ECO:0000256" key="1">
    <source>
        <dbReference type="ARBA" id="ARBA00004123"/>
    </source>
</evidence>
<sequence length="820" mass="90518">MAPKSGRRKSRAKPNLATLSVDEFFASAAVDDDGDDDGAAIDEKEAIQDERVEPAVLRDDGGGAGRHASQHKQDLVKLRHKDPEFYKFLEENDRSLLNFNDSDTESDSDGDPRVHRPPKRLKEAPSGSDDDSDLDDDDEEEERSKRKPGRSTSSAVKVTADMVSQWREAVRGGNLSPGLLRDVTLAFSAAVAATRGGAGGPDSATPAAAAARFKVEGGTVFNALVSCAVRDLAPALDRLLQLRPSDDAGKVALPNTSRLWRRVRRDVRTYLCDVLQLAAVLAEPSVLRATLRHAHALVPYYLSFPKLARRLLRSMVRQWSAGSDDSCRVLAFLALARVTRHNLSAYHGTVVRAMYLAYVRNARFSSPDSLPLVGFMQRCLCEVLAMDPAGAHAHAFAYVRQLAVHLRGALATRRRDSFRTVYNWQFVRCVELWCRALPALNAAAPGSAASLVYPLAQVAWGCARLVPSERFYPLRLHVARALTELSAGTGAFVPVLPLLGEVLERTDFNRRPGRLSTRPINFATTLRLSRAELQEKSFCDGLVEQLCDATLEHLRTHAHRVAFPELVLPFSLQLRAFLKRCKVANYCRQARQLLDKLTENSTFVSGRRGVAGAPAVTDVAAVEAWEERLLAEGTPLSRYYDAWKRLREHELRLEVSGKERMEDAGLPAIVKRRRAQAERDVDKDSDRKELTELFPSDDEDDDDGEVDDDGAGDDEEDRSGSLIKVKKKKGAKKSDDDDVDFDMDDFSGSDLEGLSDSEDEVDVRGNKKGNKVEKMIEKEKEAKGKKGKERAKPIPVAVLKDLAEGGDDVVEDLALSSDEG</sequence>
<dbReference type="KEGG" id="pmrn:116939015"/>
<feature type="region of interest" description="Disordered" evidence="4">
    <location>
        <begin position="96"/>
        <end position="158"/>
    </location>
</feature>
<dbReference type="Pfam" id="PF03715">
    <property type="entry name" value="Noc2"/>
    <property type="match status" value="1"/>
</dbReference>
<evidence type="ECO:0000256" key="3">
    <source>
        <dbReference type="ARBA" id="ARBA00023242"/>
    </source>
</evidence>
<dbReference type="GO" id="GO:0030691">
    <property type="term" value="C:Noc2p-Noc3p complex"/>
    <property type="evidence" value="ECO:0007669"/>
    <property type="project" value="TreeGrafter"/>
</dbReference>
<keyword evidence="3" id="KW-0539">Nucleus</keyword>
<dbReference type="GO" id="GO:0003714">
    <property type="term" value="F:transcription corepressor activity"/>
    <property type="evidence" value="ECO:0007669"/>
    <property type="project" value="TreeGrafter"/>
</dbReference>
<organism evidence="5 6">
    <name type="scientific">Petromyzon marinus</name>
    <name type="common">Sea lamprey</name>
    <dbReference type="NCBI Taxonomy" id="7757"/>
    <lineage>
        <taxon>Eukaryota</taxon>
        <taxon>Metazoa</taxon>
        <taxon>Chordata</taxon>
        <taxon>Craniata</taxon>
        <taxon>Vertebrata</taxon>
        <taxon>Cyclostomata</taxon>
        <taxon>Hyperoartia</taxon>
        <taxon>Petromyzontiformes</taxon>
        <taxon>Petromyzontidae</taxon>
        <taxon>Petromyzon</taxon>
    </lineage>
</organism>
<dbReference type="Proteomes" id="UP001318040">
    <property type="component" value="Chromosome 5"/>
</dbReference>
<dbReference type="PANTHER" id="PTHR12687">
    <property type="entry name" value="NUCLEOLAR COMPLEX 2 AND RAD4-RELATED"/>
    <property type="match status" value="1"/>
</dbReference>
<feature type="region of interest" description="Disordered" evidence="4">
    <location>
        <begin position="673"/>
        <end position="770"/>
    </location>
</feature>
<dbReference type="GO" id="GO:0042393">
    <property type="term" value="F:histone binding"/>
    <property type="evidence" value="ECO:0007669"/>
    <property type="project" value="TreeGrafter"/>
</dbReference>
<evidence type="ECO:0000313" key="5">
    <source>
        <dbReference type="Proteomes" id="UP001318040"/>
    </source>
</evidence>
<dbReference type="GO" id="GO:0042273">
    <property type="term" value="P:ribosomal large subunit biogenesis"/>
    <property type="evidence" value="ECO:0007669"/>
    <property type="project" value="TreeGrafter"/>
</dbReference>
<feature type="compositionally biased region" description="Acidic residues" evidence="4">
    <location>
        <begin position="736"/>
        <end position="761"/>
    </location>
</feature>
<feature type="compositionally biased region" description="Acidic residues" evidence="4">
    <location>
        <begin position="30"/>
        <end position="40"/>
    </location>
</feature>
<evidence type="ECO:0000256" key="4">
    <source>
        <dbReference type="SAM" id="MobiDB-lite"/>
    </source>
</evidence>
<evidence type="ECO:0000256" key="2">
    <source>
        <dbReference type="ARBA" id="ARBA00005907"/>
    </source>
</evidence>
<feature type="compositionally biased region" description="Acidic residues" evidence="4">
    <location>
        <begin position="695"/>
        <end position="717"/>
    </location>
</feature>
<dbReference type="GO" id="GO:0030690">
    <property type="term" value="C:Noc1p-Noc2p complex"/>
    <property type="evidence" value="ECO:0007669"/>
    <property type="project" value="TreeGrafter"/>
</dbReference>
<protein>
    <submittedName>
        <fullName evidence="6">Nucleolar complex protein 2 homolog</fullName>
    </submittedName>
</protein>
<reference evidence="6" key="1">
    <citation type="submission" date="2025-08" db="UniProtKB">
        <authorList>
            <consortium name="RefSeq"/>
        </authorList>
    </citation>
    <scope>IDENTIFICATION</scope>
    <source>
        <tissue evidence="6">Sperm</tissue>
    </source>
</reference>
<gene>
    <name evidence="6" type="primary">NOC2L</name>
</gene>